<protein>
    <submittedName>
        <fullName evidence="2">Uncharacterized protein</fullName>
    </submittedName>
</protein>
<dbReference type="EMBL" id="AVOT02000828">
    <property type="protein sequence ID" value="MBW0464602.1"/>
    <property type="molecule type" value="Genomic_DNA"/>
</dbReference>
<accession>A0A9Q3BG01</accession>
<feature type="compositionally biased region" description="Basic and acidic residues" evidence="1">
    <location>
        <begin position="112"/>
        <end position="134"/>
    </location>
</feature>
<gene>
    <name evidence="2" type="ORF">O181_004317</name>
</gene>
<organism evidence="2 3">
    <name type="scientific">Austropuccinia psidii MF-1</name>
    <dbReference type="NCBI Taxonomy" id="1389203"/>
    <lineage>
        <taxon>Eukaryota</taxon>
        <taxon>Fungi</taxon>
        <taxon>Dikarya</taxon>
        <taxon>Basidiomycota</taxon>
        <taxon>Pucciniomycotina</taxon>
        <taxon>Pucciniomycetes</taxon>
        <taxon>Pucciniales</taxon>
        <taxon>Sphaerophragmiaceae</taxon>
        <taxon>Austropuccinia</taxon>
    </lineage>
</organism>
<feature type="region of interest" description="Disordered" evidence="1">
    <location>
        <begin position="1"/>
        <end position="142"/>
    </location>
</feature>
<evidence type="ECO:0000313" key="2">
    <source>
        <dbReference type="EMBL" id="MBW0464602.1"/>
    </source>
</evidence>
<keyword evidence="3" id="KW-1185">Reference proteome</keyword>
<feature type="compositionally biased region" description="Basic and acidic residues" evidence="1">
    <location>
        <begin position="44"/>
        <end position="62"/>
    </location>
</feature>
<dbReference type="AlphaFoldDB" id="A0A9Q3BG01"/>
<comment type="caution">
    <text evidence="2">The sequence shown here is derived from an EMBL/GenBank/DDBJ whole genome shotgun (WGS) entry which is preliminary data.</text>
</comment>
<evidence type="ECO:0000313" key="3">
    <source>
        <dbReference type="Proteomes" id="UP000765509"/>
    </source>
</evidence>
<feature type="compositionally biased region" description="Basic and acidic residues" evidence="1">
    <location>
        <begin position="27"/>
        <end position="36"/>
    </location>
</feature>
<dbReference type="Proteomes" id="UP000765509">
    <property type="component" value="Unassembled WGS sequence"/>
</dbReference>
<proteinExistence type="predicted"/>
<name>A0A9Q3BG01_9BASI</name>
<feature type="compositionally biased region" description="Basic and acidic residues" evidence="1">
    <location>
        <begin position="79"/>
        <end position="102"/>
    </location>
</feature>
<evidence type="ECO:0000256" key="1">
    <source>
        <dbReference type="SAM" id="MobiDB-lite"/>
    </source>
</evidence>
<sequence length="142" mass="15698">MVGSFFPGCGQEQGTPPLSKEILGSIKDTKTDEGLETKVVQRKSLTDKRFVENPKHASENQKKKNTPLEASQASRSAKKGQELPKDQPEGKEKGEGKWKVQVEQKLPSELQNSKERKDSHGKCVEYGKKFDGIKKQGGGSNE</sequence>
<reference evidence="2" key="1">
    <citation type="submission" date="2021-03" db="EMBL/GenBank/DDBJ databases">
        <title>Draft genome sequence of rust myrtle Austropuccinia psidii MF-1, a brazilian biotype.</title>
        <authorList>
            <person name="Quecine M.C."/>
            <person name="Pachon D.M.R."/>
            <person name="Bonatelli M.L."/>
            <person name="Correr F.H."/>
            <person name="Franceschini L.M."/>
            <person name="Leite T.F."/>
            <person name="Margarido G.R.A."/>
            <person name="Almeida C.A."/>
            <person name="Ferrarezi J.A."/>
            <person name="Labate C.A."/>
        </authorList>
    </citation>
    <scope>NUCLEOTIDE SEQUENCE</scope>
    <source>
        <strain evidence="2">MF-1</strain>
    </source>
</reference>